<dbReference type="OrthoDB" id="9805423at2"/>
<dbReference type="GO" id="GO:0016787">
    <property type="term" value="F:hydrolase activity"/>
    <property type="evidence" value="ECO:0007669"/>
    <property type="project" value="UniProtKB-KW"/>
</dbReference>
<evidence type="ECO:0000313" key="3">
    <source>
        <dbReference type="EMBL" id="OZS77561.1"/>
    </source>
</evidence>
<accession>A0A264W1W6</accession>
<name>A0A264W1W6_9BACL</name>
<evidence type="ECO:0000259" key="2">
    <source>
        <dbReference type="Pfam" id="PF00561"/>
    </source>
</evidence>
<proteinExistence type="predicted"/>
<gene>
    <name evidence="3" type="ORF">CF394_10125</name>
</gene>
<keyword evidence="1" id="KW-0378">Hydrolase</keyword>
<protein>
    <submittedName>
        <fullName evidence="3">Esterase</fullName>
    </submittedName>
</protein>
<dbReference type="InterPro" id="IPR000073">
    <property type="entry name" value="AB_hydrolase_1"/>
</dbReference>
<reference evidence="3 4" key="1">
    <citation type="submission" date="2017-07" db="EMBL/GenBank/DDBJ databases">
        <title>Tetzosporium hominis gen.nov. sp.nov.</title>
        <authorList>
            <person name="Tetz G."/>
            <person name="Tetz V."/>
        </authorList>
    </citation>
    <scope>NUCLEOTIDE SEQUENCE [LARGE SCALE GENOMIC DNA]</scope>
    <source>
        <strain evidence="3 4">VT-49</strain>
    </source>
</reference>
<dbReference type="GO" id="GO:0016020">
    <property type="term" value="C:membrane"/>
    <property type="evidence" value="ECO:0007669"/>
    <property type="project" value="TreeGrafter"/>
</dbReference>
<dbReference type="RefSeq" id="WP_094943419.1">
    <property type="nucleotide sequence ID" value="NZ_NOKQ01000220.1"/>
</dbReference>
<dbReference type="PANTHER" id="PTHR43798">
    <property type="entry name" value="MONOACYLGLYCEROL LIPASE"/>
    <property type="match status" value="1"/>
</dbReference>
<evidence type="ECO:0000313" key="4">
    <source>
        <dbReference type="Proteomes" id="UP000217065"/>
    </source>
</evidence>
<evidence type="ECO:0000256" key="1">
    <source>
        <dbReference type="ARBA" id="ARBA00022801"/>
    </source>
</evidence>
<dbReference type="AlphaFoldDB" id="A0A264W1W6"/>
<feature type="domain" description="AB hydrolase-1" evidence="2">
    <location>
        <begin position="20"/>
        <end position="242"/>
    </location>
</feature>
<dbReference type="Pfam" id="PF00561">
    <property type="entry name" value="Abhydrolase_1"/>
    <property type="match status" value="1"/>
</dbReference>
<dbReference type="Proteomes" id="UP000217065">
    <property type="component" value="Unassembled WGS sequence"/>
</dbReference>
<dbReference type="EMBL" id="NOKQ01000220">
    <property type="protein sequence ID" value="OZS77561.1"/>
    <property type="molecule type" value="Genomic_DNA"/>
</dbReference>
<dbReference type="PRINTS" id="PR00111">
    <property type="entry name" value="ABHYDROLASE"/>
</dbReference>
<dbReference type="SUPFAM" id="SSF53474">
    <property type="entry name" value="alpha/beta-Hydrolases"/>
    <property type="match status" value="1"/>
</dbReference>
<dbReference type="InterPro" id="IPR029058">
    <property type="entry name" value="AB_hydrolase_fold"/>
</dbReference>
<dbReference type="Gene3D" id="3.40.50.1820">
    <property type="entry name" value="alpha/beta hydrolase"/>
    <property type="match status" value="1"/>
</dbReference>
<dbReference type="PANTHER" id="PTHR43798:SF31">
    <property type="entry name" value="AB HYDROLASE SUPERFAMILY PROTEIN YCLE"/>
    <property type="match status" value="1"/>
</dbReference>
<sequence>MLITSVNGIQLAFSEKGTGPAVLLLHGLTGNRHMFDEETRVLQKYLRVITPDFRGHGDSERPETYTLEDLIDDMVALVEELGLPSLHIIGVSMGSYVAQGVAIRLGERVKRLVLVATKSTGKTSAMQALFEEHKEELEGLTHNAKILKASKYMYHDLQAVGQWSKEAAKKAEPMTAEQIEAANQALTGFDFTGELSKITAKTLVISGDHDQLNPPEKARETARLIPHATFAEFNQSGHAPNVEQRLLYLDFVLEFLGVERTL</sequence>
<organism evidence="3 4">
    <name type="scientific">Tetzosporium hominis</name>
    <dbReference type="NCBI Taxonomy" id="2020506"/>
    <lineage>
        <taxon>Bacteria</taxon>
        <taxon>Bacillati</taxon>
        <taxon>Bacillota</taxon>
        <taxon>Bacilli</taxon>
        <taxon>Bacillales</taxon>
        <taxon>Caryophanaceae</taxon>
        <taxon>Tetzosporium</taxon>
    </lineage>
</organism>
<comment type="caution">
    <text evidence="3">The sequence shown here is derived from an EMBL/GenBank/DDBJ whole genome shotgun (WGS) entry which is preliminary data.</text>
</comment>
<keyword evidence="4" id="KW-1185">Reference proteome</keyword>
<dbReference type="InterPro" id="IPR050266">
    <property type="entry name" value="AB_hydrolase_sf"/>
</dbReference>